<keyword evidence="9" id="KW-1185">Reference proteome</keyword>
<evidence type="ECO:0000256" key="5">
    <source>
        <dbReference type="SAM" id="Phobius"/>
    </source>
</evidence>
<evidence type="ECO:0000313" key="8">
    <source>
        <dbReference type="EMBL" id="CAE7524198.1"/>
    </source>
</evidence>
<accession>A0A812TIE1</accession>
<comment type="caution">
    <text evidence="8">The sequence shown here is derived from an EMBL/GenBank/DDBJ whole genome shotgun (WGS) entry which is preliminary data.</text>
</comment>
<reference evidence="8" key="1">
    <citation type="submission" date="2021-02" db="EMBL/GenBank/DDBJ databases">
        <authorList>
            <person name="Dougan E. K."/>
            <person name="Rhodes N."/>
            <person name="Thang M."/>
            <person name="Chan C."/>
        </authorList>
    </citation>
    <scope>NUCLEOTIDE SEQUENCE</scope>
</reference>
<evidence type="ECO:0000256" key="6">
    <source>
        <dbReference type="SAM" id="SignalP"/>
    </source>
</evidence>
<dbReference type="EMBL" id="CAJNDS010002553">
    <property type="protein sequence ID" value="CAE7524198.1"/>
    <property type="molecule type" value="Genomic_DNA"/>
</dbReference>
<feature type="transmembrane region" description="Helical" evidence="5">
    <location>
        <begin position="834"/>
        <end position="856"/>
    </location>
</feature>
<evidence type="ECO:0000256" key="3">
    <source>
        <dbReference type="ARBA" id="ARBA00022989"/>
    </source>
</evidence>
<keyword evidence="6" id="KW-0732">Signal</keyword>
<keyword evidence="4 5" id="KW-0472">Membrane</keyword>
<dbReference type="AlphaFoldDB" id="A0A812TIE1"/>
<evidence type="ECO:0000259" key="7">
    <source>
        <dbReference type="Pfam" id="PF13675"/>
    </source>
</evidence>
<dbReference type="Proteomes" id="UP000604046">
    <property type="component" value="Unassembled WGS sequence"/>
</dbReference>
<comment type="subcellular location">
    <subcellularLocation>
        <location evidence="1">Membrane</location>
        <topology evidence="1">Multi-pass membrane protein</topology>
    </subcellularLocation>
</comment>
<feature type="domain" description="NarX-like N-terminal" evidence="7">
    <location>
        <begin position="26"/>
        <end position="105"/>
    </location>
</feature>
<protein>
    <recommendedName>
        <fullName evidence="7">NarX-like N-terminal domain-containing protein</fullName>
    </recommendedName>
</protein>
<sequence length="882" mass="95668">MSSTCILKALCLSSLLSLTGADLGNTIDVAGRQRMLSQRMSKEFVLVSLGLDPEGNKKKLHGSIKLFNDSLNDMIHGNEERNISRPPNDLVASNLQDVVNRWVPFADVLLSNVDHVRDFAGQAKVKVLKDVAAGNEPLLVQANIVVGNLAQAARSANMQTNGFVVDLAGRQRMLIQRMCKNAFLIASGVHVTSAVSSLAADQKLFYSSHKGIMRGADWAGVPPLVKVCTMHEMSRVTYYYDLFASLISEVSPALPVQQNIETAHRLAQELEERSGPLFSAMVAAVSLYVNDPGTCNPLDSMTASSWRIRILTTATVMADSQMTVAHFLELSNVVAVQQSIVDLIVGVSTISTSLTNLIEGNKAESIEAPPTQSLLDDLRDAKSLWEPLEEDLRRAITSTEIPVSAARRVSSLSQEFQDKLEAVRARLVEQALSLEGDFPEDIQAVSEAPLQSVLLAKMTTQVNLIFAEAKEGHGGNAEIAESNRVLFNSTRDAFLKGHRSILMGSPPADGKPARMRLSSVCGVQQMLKVHRSFGSYLQESEAAMAGSRKALEMLSLSTRTMYELTSSIARSLVSSDILPCQNDSLTADSWLEMVVAIGDLRAFSQEACTMYLISSSAGSAETAILAVKEKVLQKLQGILYGSYTLPAPSTQAIFEKLVETVEPPVLAFAESLRPESGGSDTTAVLKSLEVITALNSAQDLYLAEATRAHPGVPASRVDAACRQILLAQKAVREAVMFSYGHLTSKEASYKTMSEFMQLQQDLNLGGSGLPPIVPQRPDLLAQWAKVESAFSKLKNSLENDVASMLVSRDSLIAELETIRDLYKIPDQVDHTDQLPVMFIAYGIMGCMFCGCTWAAVCCHLRTSRRSATESARKQVGFGGSQA</sequence>
<keyword evidence="2 5" id="KW-0812">Transmembrane</keyword>
<feature type="chain" id="PRO_5032739074" description="NarX-like N-terminal domain-containing protein" evidence="6">
    <location>
        <begin position="22"/>
        <end position="882"/>
    </location>
</feature>
<name>A0A812TIE1_9DINO</name>
<dbReference type="GO" id="GO:0016020">
    <property type="term" value="C:membrane"/>
    <property type="evidence" value="ECO:0007669"/>
    <property type="project" value="UniProtKB-SubCell"/>
</dbReference>
<organism evidence="8 9">
    <name type="scientific">Symbiodinium natans</name>
    <dbReference type="NCBI Taxonomy" id="878477"/>
    <lineage>
        <taxon>Eukaryota</taxon>
        <taxon>Sar</taxon>
        <taxon>Alveolata</taxon>
        <taxon>Dinophyceae</taxon>
        <taxon>Suessiales</taxon>
        <taxon>Symbiodiniaceae</taxon>
        <taxon>Symbiodinium</taxon>
    </lineage>
</organism>
<dbReference type="InterPro" id="IPR029095">
    <property type="entry name" value="NarX-like_N"/>
</dbReference>
<evidence type="ECO:0000256" key="2">
    <source>
        <dbReference type="ARBA" id="ARBA00022692"/>
    </source>
</evidence>
<evidence type="ECO:0000256" key="1">
    <source>
        <dbReference type="ARBA" id="ARBA00004141"/>
    </source>
</evidence>
<dbReference type="Pfam" id="PF13675">
    <property type="entry name" value="PilJ"/>
    <property type="match status" value="1"/>
</dbReference>
<gene>
    <name evidence="8" type="ORF">SNAT2548_LOCUS29341</name>
</gene>
<feature type="signal peptide" evidence="6">
    <location>
        <begin position="1"/>
        <end position="21"/>
    </location>
</feature>
<evidence type="ECO:0000313" key="9">
    <source>
        <dbReference type="Proteomes" id="UP000604046"/>
    </source>
</evidence>
<proteinExistence type="predicted"/>
<keyword evidence="3 5" id="KW-1133">Transmembrane helix</keyword>
<evidence type="ECO:0000256" key="4">
    <source>
        <dbReference type="ARBA" id="ARBA00023136"/>
    </source>
</evidence>